<evidence type="ECO:0000313" key="2">
    <source>
        <dbReference type="EMBL" id="KAL2723557.1"/>
    </source>
</evidence>
<evidence type="ECO:0000313" key="3">
    <source>
        <dbReference type="Proteomes" id="UP001607303"/>
    </source>
</evidence>
<keyword evidence="3" id="KW-1185">Reference proteome</keyword>
<gene>
    <name evidence="2" type="ORF">V1477_019408</name>
</gene>
<dbReference type="Proteomes" id="UP001607303">
    <property type="component" value="Unassembled WGS sequence"/>
</dbReference>
<organism evidence="2 3">
    <name type="scientific">Vespula maculifrons</name>
    <name type="common">Eastern yellow jacket</name>
    <name type="synonym">Wasp</name>
    <dbReference type="NCBI Taxonomy" id="7453"/>
    <lineage>
        <taxon>Eukaryota</taxon>
        <taxon>Metazoa</taxon>
        <taxon>Ecdysozoa</taxon>
        <taxon>Arthropoda</taxon>
        <taxon>Hexapoda</taxon>
        <taxon>Insecta</taxon>
        <taxon>Pterygota</taxon>
        <taxon>Neoptera</taxon>
        <taxon>Endopterygota</taxon>
        <taxon>Hymenoptera</taxon>
        <taxon>Apocrita</taxon>
        <taxon>Aculeata</taxon>
        <taxon>Vespoidea</taxon>
        <taxon>Vespidae</taxon>
        <taxon>Vespinae</taxon>
        <taxon>Vespula</taxon>
    </lineage>
</organism>
<feature type="region of interest" description="Disordered" evidence="1">
    <location>
        <begin position="1"/>
        <end position="24"/>
    </location>
</feature>
<comment type="caution">
    <text evidence="2">The sequence shown here is derived from an EMBL/GenBank/DDBJ whole genome shotgun (WGS) entry which is preliminary data.</text>
</comment>
<evidence type="ECO:0000256" key="1">
    <source>
        <dbReference type="SAM" id="MobiDB-lite"/>
    </source>
</evidence>
<reference evidence="2 3" key="1">
    <citation type="journal article" date="2024" name="Ann. Entomol. Soc. Am.">
        <title>Genomic analyses of the southern and eastern yellowjacket wasps (Hymenoptera: Vespidae) reveal evolutionary signatures of social life.</title>
        <authorList>
            <person name="Catto M.A."/>
            <person name="Caine P.B."/>
            <person name="Orr S.E."/>
            <person name="Hunt B.G."/>
            <person name="Goodisman M.A.D."/>
        </authorList>
    </citation>
    <scope>NUCLEOTIDE SEQUENCE [LARGE SCALE GENOMIC DNA]</scope>
    <source>
        <strain evidence="2">232</strain>
        <tissue evidence="2">Head and thorax</tissue>
    </source>
</reference>
<dbReference type="AlphaFoldDB" id="A0ABD2ASF3"/>
<protein>
    <submittedName>
        <fullName evidence="2">Uncharacterized protein</fullName>
    </submittedName>
</protein>
<proteinExistence type="predicted"/>
<name>A0ABD2ASF3_VESMC</name>
<feature type="compositionally biased region" description="Polar residues" evidence="1">
    <location>
        <begin position="1"/>
        <end position="12"/>
    </location>
</feature>
<sequence length="145" mass="17075">MSSDCTNPSQLKTTDKMETHTISSSPPPKMFTYCNQLGHVKKECHKRIENSLFFQNKLPTCYVYFRRVVQFSGGAMVNRTAVAKWSHKWEHQTQSEEHFRRDYSLPSRYPAPPYKLHIKSNAKDPKKFCRYCKNRDHMLEEEAVA</sequence>
<dbReference type="EMBL" id="JAYRBN010000114">
    <property type="protein sequence ID" value="KAL2723557.1"/>
    <property type="molecule type" value="Genomic_DNA"/>
</dbReference>
<accession>A0ABD2ASF3</accession>